<dbReference type="InterPro" id="IPR007219">
    <property type="entry name" value="XnlR_reg_dom"/>
</dbReference>
<keyword evidence="1" id="KW-0539">Nucleus</keyword>
<feature type="compositionally biased region" description="Basic and acidic residues" evidence="2">
    <location>
        <begin position="7"/>
        <end position="25"/>
    </location>
</feature>
<dbReference type="GO" id="GO:0006351">
    <property type="term" value="P:DNA-templated transcription"/>
    <property type="evidence" value="ECO:0007669"/>
    <property type="project" value="InterPro"/>
</dbReference>
<dbReference type="EMBL" id="JAUEDM010000005">
    <property type="protein sequence ID" value="KAK3316856.1"/>
    <property type="molecule type" value="Genomic_DNA"/>
</dbReference>
<dbReference type="CDD" id="cd12148">
    <property type="entry name" value="fungal_TF_MHR"/>
    <property type="match status" value="1"/>
</dbReference>
<name>A0AAE0I1R7_9PEZI</name>
<dbReference type="AlphaFoldDB" id="A0AAE0I1R7"/>
<reference evidence="4" key="1">
    <citation type="journal article" date="2023" name="Mol. Phylogenet. Evol.">
        <title>Genome-scale phylogeny and comparative genomics of the fungal order Sordariales.</title>
        <authorList>
            <person name="Hensen N."/>
            <person name="Bonometti L."/>
            <person name="Westerberg I."/>
            <person name="Brannstrom I.O."/>
            <person name="Guillou S."/>
            <person name="Cros-Aarteil S."/>
            <person name="Calhoun S."/>
            <person name="Haridas S."/>
            <person name="Kuo A."/>
            <person name="Mondo S."/>
            <person name="Pangilinan J."/>
            <person name="Riley R."/>
            <person name="LaButti K."/>
            <person name="Andreopoulos B."/>
            <person name="Lipzen A."/>
            <person name="Chen C."/>
            <person name="Yan M."/>
            <person name="Daum C."/>
            <person name="Ng V."/>
            <person name="Clum A."/>
            <person name="Steindorff A."/>
            <person name="Ohm R.A."/>
            <person name="Martin F."/>
            <person name="Silar P."/>
            <person name="Natvig D.O."/>
            <person name="Lalanne C."/>
            <person name="Gautier V."/>
            <person name="Ament-Velasquez S.L."/>
            <person name="Kruys A."/>
            <person name="Hutchinson M.I."/>
            <person name="Powell A.J."/>
            <person name="Barry K."/>
            <person name="Miller A.N."/>
            <person name="Grigoriev I.V."/>
            <person name="Debuchy R."/>
            <person name="Gladieux P."/>
            <person name="Hiltunen Thoren M."/>
            <person name="Johannesson H."/>
        </authorList>
    </citation>
    <scope>NUCLEOTIDE SEQUENCE</scope>
    <source>
        <strain evidence="4">CBS 118394</strain>
    </source>
</reference>
<gene>
    <name evidence="4" type="ORF">B0H66DRAFT_641617</name>
</gene>
<dbReference type="InterPro" id="IPR004507">
    <property type="entry name" value="UbiX-like"/>
</dbReference>
<dbReference type="SMART" id="SM00906">
    <property type="entry name" value="Fungal_trans"/>
    <property type="match status" value="1"/>
</dbReference>
<feature type="region of interest" description="Disordered" evidence="2">
    <location>
        <begin position="711"/>
        <end position="761"/>
    </location>
</feature>
<dbReference type="PANTHER" id="PTHR43374">
    <property type="entry name" value="FLAVIN PRENYLTRANSFERASE"/>
    <property type="match status" value="1"/>
</dbReference>
<evidence type="ECO:0000256" key="2">
    <source>
        <dbReference type="SAM" id="MobiDB-lite"/>
    </source>
</evidence>
<dbReference type="PANTHER" id="PTHR43374:SF1">
    <property type="entry name" value="FLAVIN PRENYLTRANSFERASE PAD1, MITOCHONDRIAL"/>
    <property type="match status" value="1"/>
</dbReference>
<protein>
    <submittedName>
        <fullName evidence="4">Fungal-specific transcription factor domain-containing protein</fullName>
    </submittedName>
</protein>
<feature type="domain" description="Xylanolytic transcriptional activator regulatory" evidence="3">
    <location>
        <begin position="424"/>
        <end position="502"/>
    </location>
</feature>
<dbReference type="GO" id="GO:0016831">
    <property type="term" value="F:carboxy-lyase activity"/>
    <property type="evidence" value="ECO:0007669"/>
    <property type="project" value="TreeGrafter"/>
</dbReference>
<accession>A0AAE0I1R7</accession>
<dbReference type="Pfam" id="PF04082">
    <property type="entry name" value="Fungal_trans"/>
    <property type="match status" value="1"/>
</dbReference>
<evidence type="ECO:0000313" key="5">
    <source>
        <dbReference type="Proteomes" id="UP001283341"/>
    </source>
</evidence>
<keyword evidence="5" id="KW-1185">Reference proteome</keyword>
<feature type="region of interest" description="Disordered" evidence="2">
    <location>
        <begin position="1"/>
        <end position="25"/>
    </location>
</feature>
<reference evidence="4" key="2">
    <citation type="submission" date="2023-06" db="EMBL/GenBank/DDBJ databases">
        <authorList>
            <consortium name="Lawrence Berkeley National Laboratory"/>
            <person name="Haridas S."/>
            <person name="Hensen N."/>
            <person name="Bonometti L."/>
            <person name="Westerberg I."/>
            <person name="Brannstrom I.O."/>
            <person name="Guillou S."/>
            <person name="Cros-Aarteil S."/>
            <person name="Calhoun S."/>
            <person name="Kuo A."/>
            <person name="Mondo S."/>
            <person name="Pangilinan J."/>
            <person name="Riley R."/>
            <person name="Labutti K."/>
            <person name="Andreopoulos B."/>
            <person name="Lipzen A."/>
            <person name="Chen C."/>
            <person name="Yanf M."/>
            <person name="Daum C."/>
            <person name="Ng V."/>
            <person name="Clum A."/>
            <person name="Steindorff A."/>
            <person name="Ohm R."/>
            <person name="Martin F."/>
            <person name="Silar P."/>
            <person name="Natvig D."/>
            <person name="Lalanne C."/>
            <person name="Gautier V."/>
            <person name="Ament-Velasquez S.L."/>
            <person name="Kruys A."/>
            <person name="Hutchinson M.I."/>
            <person name="Powell A.J."/>
            <person name="Barry K."/>
            <person name="Miller A.N."/>
            <person name="Grigoriev I.V."/>
            <person name="Debuchy R."/>
            <person name="Gladieux P."/>
            <person name="Thoren M.H."/>
            <person name="Johannesson H."/>
        </authorList>
    </citation>
    <scope>NUCLEOTIDE SEQUENCE</scope>
    <source>
        <strain evidence="4">CBS 118394</strain>
    </source>
</reference>
<feature type="region of interest" description="Disordered" evidence="2">
    <location>
        <begin position="165"/>
        <end position="213"/>
    </location>
</feature>
<comment type="caution">
    <text evidence="4">The sequence shown here is derived from an EMBL/GenBank/DDBJ whole genome shotgun (WGS) entry which is preliminary data.</text>
</comment>
<evidence type="ECO:0000256" key="1">
    <source>
        <dbReference type="ARBA" id="ARBA00023242"/>
    </source>
</evidence>
<sequence length="852" mass="95647">MPKRTKHSDSGKPESEKRRKVARDPALEVQCPFRVHARNHSLDYPQDRCKEGQTFKGNEKLNEHLDRCHSLRYWCPDCRKRFPFNSQDNLAVLKTEHKNQCTGQAPPEHEEEWASFIVMDREQFGRWSNRNWKKIEIPRKEGETMPRYSWRQIYKSLFPETVELPNPLLPHPAPSQPGSMSPSEDHEVSASPRQQDCQPAAEYDSDPESTSIDVYDPDAAEAVTRYIGQNSIPALLREQTANLSSNDPHQQPAVDVRQDMRSLFGLDNSAPFPLMSAAHLNRASMDVAAALPSNLEVLKLFRTYQETPHQFWGFVLDINDFESRLFTHLADRAKSTKTTTRGSGKLTKPVSASWLAVLFAVLAVGSQYHDSPYHIRTRESLKYIQAAFHFLRLGNFLSRPNLDSIQALLMTCFVLLNDMKAEASWALLSLTCRLAQSLGLDRSPPAHPAGLLQLTEEIDKEVAKQKLWWTCVWHDAFTSLSFDRSPMANLHACRIPGSESREDGFSYLEGMYRLCQIVSKRLNPDAAANVTYAEILDSCNEVTSVSVSFHPHLRNKESCKSARDRLQHFSIRLYTSFVISVCCRPALRTGPRSNHFDNTQKRILADRCKSNLTETVRMFLAMHQLSVLPTRSWEFTYFGLSSAVLLGILDGTKTDPEVRALQGDLISALSATAAKETSRDIELSGPLARALTALKNIYDHGTITLQRTKEVGSKFPTSSQIPDQIRQGTGSAQNRAGTQPQTVFPVDSKSHQGAPVTTGHSLNTWPVPDWAGYDGAVASSSTTLAPFPGSQVPDLATFDPATYMSPMDLYDSIFWESPDPFNTVTDMPGDFIGWLFSSSRTPYQASHSSSFI</sequence>
<dbReference type="GO" id="GO:0008270">
    <property type="term" value="F:zinc ion binding"/>
    <property type="evidence" value="ECO:0007669"/>
    <property type="project" value="InterPro"/>
</dbReference>
<evidence type="ECO:0000259" key="3">
    <source>
        <dbReference type="SMART" id="SM00906"/>
    </source>
</evidence>
<dbReference type="Proteomes" id="UP001283341">
    <property type="component" value="Unassembled WGS sequence"/>
</dbReference>
<evidence type="ECO:0000313" key="4">
    <source>
        <dbReference type="EMBL" id="KAK3316856.1"/>
    </source>
</evidence>
<organism evidence="4 5">
    <name type="scientific">Apodospora peruviana</name>
    <dbReference type="NCBI Taxonomy" id="516989"/>
    <lineage>
        <taxon>Eukaryota</taxon>
        <taxon>Fungi</taxon>
        <taxon>Dikarya</taxon>
        <taxon>Ascomycota</taxon>
        <taxon>Pezizomycotina</taxon>
        <taxon>Sordariomycetes</taxon>
        <taxon>Sordariomycetidae</taxon>
        <taxon>Sordariales</taxon>
        <taxon>Lasiosphaeriaceae</taxon>
        <taxon>Apodospora</taxon>
    </lineage>
</organism>
<feature type="compositionally biased region" description="Polar residues" evidence="2">
    <location>
        <begin position="715"/>
        <end position="742"/>
    </location>
</feature>
<proteinExistence type="predicted"/>
<dbReference type="GO" id="GO:0003677">
    <property type="term" value="F:DNA binding"/>
    <property type="evidence" value="ECO:0007669"/>
    <property type="project" value="InterPro"/>
</dbReference>